<feature type="transmembrane region" description="Helical" evidence="1">
    <location>
        <begin position="143"/>
        <end position="166"/>
    </location>
</feature>
<feature type="transmembrane region" description="Helical" evidence="1">
    <location>
        <begin position="178"/>
        <end position="194"/>
    </location>
</feature>
<evidence type="ECO:0000256" key="1">
    <source>
        <dbReference type="SAM" id="Phobius"/>
    </source>
</evidence>
<keyword evidence="1" id="KW-0812">Transmembrane</keyword>
<feature type="transmembrane region" description="Helical" evidence="1">
    <location>
        <begin position="237"/>
        <end position="255"/>
    </location>
</feature>
<feature type="domain" description="EamA" evidence="2">
    <location>
        <begin position="8"/>
        <end position="137"/>
    </location>
</feature>
<dbReference type="RefSeq" id="WP_018625056.1">
    <property type="nucleotide sequence ID" value="NZ_CP140158.1"/>
</dbReference>
<feature type="transmembrane region" description="Helical" evidence="1">
    <location>
        <begin position="206"/>
        <end position="225"/>
    </location>
</feature>
<dbReference type="InterPro" id="IPR037185">
    <property type="entry name" value="EmrE-like"/>
</dbReference>
<sequence length="290" mass="32868">MNTGFWRLILLAVFAVFLMAMVPVIIKYIAVDPWLIGAFRLAVSVVGLILLAGITRRPLIARKENWIFILLLGLVFAIHWLTYFYSIQLSTASIAAIGVSTFGAHLLLLGWFVHRQPPHWLELFCVLLAFVGVYLVVPDFNLADGMTIGLILAVISGFLYALLPLMHQKYRHINGERRTFGQFFVAMVIFSFGLPQADWEIPSESWLGLIVLGVVCTLVAHSLWIKVSTELNHVVTSVVYYLYVPIAMLFSFVFLDELLSPVQLLGAGLILFANILGIWFRWRRRDEEEN</sequence>
<dbReference type="SUPFAM" id="SSF103481">
    <property type="entry name" value="Multidrug resistance efflux transporter EmrE"/>
    <property type="match status" value="2"/>
</dbReference>
<keyword evidence="1" id="KW-1133">Transmembrane helix</keyword>
<feature type="domain" description="EamA" evidence="2">
    <location>
        <begin position="148"/>
        <end position="275"/>
    </location>
</feature>
<keyword evidence="4" id="KW-1185">Reference proteome</keyword>
<dbReference type="PANTHER" id="PTHR22911">
    <property type="entry name" value="ACYL-MALONYL CONDENSING ENZYME-RELATED"/>
    <property type="match status" value="1"/>
</dbReference>
<feature type="transmembrane region" description="Helical" evidence="1">
    <location>
        <begin position="35"/>
        <end position="54"/>
    </location>
</feature>
<reference evidence="3 4" key="1">
    <citation type="submission" date="2023-11" db="EMBL/GenBank/DDBJ databases">
        <title>MicrobeMod: A computational toolkit for identifying prokaryotic methylation and restriction-modification with nanopore sequencing.</title>
        <authorList>
            <person name="Crits-Christoph A."/>
            <person name="Kang S.C."/>
            <person name="Lee H."/>
            <person name="Ostrov N."/>
        </authorList>
    </citation>
    <scope>NUCLEOTIDE SEQUENCE [LARGE SCALE GENOMIC DNA]</scope>
    <source>
        <strain evidence="3 4">DSMZ 16071</strain>
    </source>
</reference>
<organism evidence="3 4">
    <name type="scientific">Kangiella aquimarina</name>
    <dbReference type="NCBI Taxonomy" id="261965"/>
    <lineage>
        <taxon>Bacteria</taxon>
        <taxon>Pseudomonadati</taxon>
        <taxon>Pseudomonadota</taxon>
        <taxon>Gammaproteobacteria</taxon>
        <taxon>Kangiellales</taxon>
        <taxon>Kangiellaceae</taxon>
        <taxon>Kangiella</taxon>
    </lineage>
</organism>
<dbReference type="Pfam" id="PF00892">
    <property type="entry name" value="EamA"/>
    <property type="match status" value="2"/>
</dbReference>
<evidence type="ECO:0000259" key="2">
    <source>
        <dbReference type="Pfam" id="PF00892"/>
    </source>
</evidence>
<feature type="transmembrane region" description="Helical" evidence="1">
    <location>
        <begin position="120"/>
        <end position="137"/>
    </location>
</feature>
<feature type="transmembrane region" description="Helical" evidence="1">
    <location>
        <begin position="261"/>
        <end position="280"/>
    </location>
</feature>
<gene>
    <name evidence="3" type="ORF">SR900_08885</name>
</gene>
<proteinExistence type="predicted"/>
<feature type="transmembrane region" description="Helical" evidence="1">
    <location>
        <begin position="7"/>
        <end position="29"/>
    </location>
</feature>
<evidence type="ECO:0000313" key="4">
    <source>
        <dbReference type="Proteomes" id="UP001324185"/>
    </source>
</evidence>
<accession>A0ABZ0X2H9</accession>
<dbReference type="InterPro" id="IPR000620">
    <property type="entry name" value="EamA_dom"/>
</dbReference>
<evidence type="ECO:0000313" key="3">
    <source>
        <dbReference type="EMBL" id="WQG84581.1"/>
    </source>
</evidence>
<dbReference type="Proteomes" id="UP001324185">
    <property type="component" value="Chromosome"/>
</dbReference>
<feature type="transmembrane region" description="Helical" evidence="1">
    <location>
        <begin position="66"/>
        <end position="86"/>
    </location>
</feature>
<name>A0ABZ0X2H9_9GAMM</name>
<protein>
    <submittedName>
        <fullName evidence="3">DMT family transporter</fullName>
    </submittedName>
</protein>
<feature type="transmembrane region" description="Helical" evidence="1">
    <location>
        <begin position="92"/>
        <end position="113"/>
    </location>
</feature>
<dbReference type="EMBL" id="CP140158">
    <property type="protein sequence ID" value="WQG84581.1"/>
    <property type="molecule type" value="Genomic_DNA"/>
</dbReference>
<keyword evidence="1" id="KW-0472">Membrane</keyword>